<dbReference type="EMBL" id="JAHLFU010000284">
    <property type="protein sequence ID" value="MBU3854795.1"/>
    <property type="molecule type" value="Genomic_DNA"/>
</dbReference>
<proteinExistence type="predicted"/>
<evidence type="ECO:0000256" key="2">
    <source>
        <dbReference type="SAM" id="SignalP"/>
    </source>
</evidence>
<dbReference type="AlphaFoldDB" id="A0A9E2P576"/>
<feature type="domain" description="Soluble ligand binding" evidence="4">
    <location>
        <begin position="738"/>
        <end position="789"/>
    </location>
</feature>
<evidence type="ECO:0000256" key="1">
    <source>
        <dbReference type="ARBA" id="ARBA00022729"/>
    </source>
</evidence>
<dbReference type="PANTHER" id="PTHR33619:SF3">
    <property type="entry name" value="POLYSACCHARIDE EXPORT PROTEIN GFCE-RELATED"/>
    <property type="match status" value="1"/>
</dbReference>
<dbReference type="InterPro" id="IPR003715">
    <property type="entry name" value="Poly_export_N"/>
</dbReference>
<feature type="domain" description="Soluble ligand binding" evidence="4">
    <location>
        <begin position="523"/>
        <end position="570"/>
    </location>
</feature>
<comment type="caution">
    <text evidence="5">The sequence shown here is derived from an EMBL/GenBank/DDBJ whole genome shotgun (WGS) entry which is preliminary data.</text>
</comment>
<organism evidence="5 6">
    <name type="scientific">Candidatus Paraprevotella stercoravium</name>
    <dbReference type="NCBI Taxonomy" id="2838725"/>
    <lineage>
        <taxon>Bacteria</taxon>
        <taxon>Pseudomonadati</taxon>
        <taxon>Bacteroidota</taxon>
        <taxon>Bacteroidia</taxon>
        <taxon>Bacteroidales</taxon>
        <taxon>Prevotellaceae</taxon>
        <taxon>Paraprevotella</taxon>
    </lineage>
</organism>
<dbReference type="Pfam" id="PF10531">
    <property type="entry name" value="SLBB"/>
    <property type="match status" value="6"/>
</dbReference>
<name>A0A9E2P576_9BACT</name>
<reference evidence="5" key="1">
    <citation type="journal article" date="2021" name="PeerJ">
        <title>Extensive microbial diversity within the chicken gut microbiome revealed by metagenomics and culture.</title>
        <authorList>
            <person name="Gilroy R."/>
            <person name="Ravi A."/>
            <person name="Getino M."/>
            <person name="Pursley I."/>
            <person name="Horton D.L."/>
            <person name="Alikhan N.F."/>
            <person name="Baker D."/>
            <person name="Gharbi K."/>
            <person name="Hall N."/>
            <person name="Watson M."/>
            <person name="Adriaenssens E.M."/>
            <person name="Foster-Nyarko E."/>
            <person name="Jarju S."/>
            <person name="Secka A."/>
            <person name="Antonio M."/>
            <person name="Oren A."/>
            <person name="Chaudhuri R.R."/>
            <person name="La Ragione R."/>
            <person name="Hildebrand F."/>
            <person name="Pallen M.J."/>
        </authorList>
    </citation>
    <scope>NUCLEOTIDE SEQUENCE</scope>
    <source>
        <strain evidence="5">G3-2149</strain>
    </source>
</reference>
<sequence length="836" mass="93043">MIKKLLVSICFLCGFTQMLFAQSTMTDEQIIEYVQSESQKGTSQTEIVTGLMKKGVSIEQIQRLKNKYSKQNDGSVVGAKDLTGSSRLRVNNGDKKKEVKKGLSMKQELQEDQVDLTTMSPYQRKLYMEKQQSEYLDELEFILPDSTKMLYDMMYPEEKKNKIKIFGHDIFNKKNLTFESDLNIPAPDDYILGAGDKVFLDVSGGSQLSFEGEISPEGTIYVSGYGPIQIGGLTLSQANAQVRRALGRYFSSSTITLTVGQTKTITVNVMGEVQNPGTYTLSAFASVFHALYMAGGANDIGTLRNIKVYRNNRLISTVDIYDYILNGKLSGNIRLASNDVIVVGPYEALVQVTGQVKRPMFYEMRANESVATLLKYSGGFTGAAYQDQVRLVRKNTGRKEVYTIDEFQMGTFKVADGDSLFVDSVLNRFTNMVEVKGAVFRPGMYQVGGNISTVRQLIEQAGGLTEDAFLSRAVLHRYKKDRTLEVISVAVKELMAHEIPDITLKNEDVLYIPSMKESQDEWVFSIYGEVFYPGIYHYAENTTIEDLVLQAGGVKDAASSVRIDVSRRVRDTKAKSLSSILAQTYTFELKDGLVIDGDSGFVLQPFDEVFVRRSPGYVEQKHVVVEGEVAFAGTYTLSAKGQRLSDLIKMAGGLTSEAYPKGARLIRILNETERMKQQSLKKFIVSSDTTELKKFDLNTTRYVGINLDKALENKGSNEWDLVLQEGDRLIIPQYTNTVTINGEVMYPNSVAYMPGEGLDYYINQAGGYSLKARKNKVFAVNMNGTVTRVRKAKDIQPGCEIVVPAKEKRDKITLSEVMGLGTTFAAIATVVATLIK</sequence>
<evidence type="ECO:0000313" key="6">
    <source>
        <dbReference type="Proteomes" id="UP000823865"/>
    </source>
</evidence>
<dbReference type="PANTHER" id="PTHR33619">
    <property type="entry name" value="POLYSACCHARIDE EXPORT PROTEIN GFCE-RELATED"/>
    <property type="match status" value="1"/>
</dbReference>
<feature type="domain" description="Polysaccharide export protein N-terminal" evidence="3">
    <location>
        <begin position="185"/>
        <end position="259"/>
    </location>
</feature>
<feature type="domain" description="Soluble ligand binding" evidence="4">
    <location>
        <begin position="350"/>
        <end position="401"/>
    </location>
</feature>
<evidence type="ECO:0000259" key="3">
    <source>
        <dbReference type="Pfam" id="PF02563"/>
    </source>
</evidence>
<feature type="domain" description="Soluble ligand binding" evidence="4">
    <location>
        <begin position="625"/>
        <end position="670"/>
    </location>
</feature>
<dbReference type="Gene3D" id="3.30.1950.10">
    <property type="entry name" value="wza like domain"/>
    <property type="match status" value="1"/>
</dbReference>
<reference evidence="5" key="2">
    <citation type="submission" date="2021-04" db="EMBL/GenBank/DDBJ databases">
        <authorList>
            <person name="Gilroy R."/>
        </authorList>
    </citation>
    <scope>NUCLEOTIDE SEQUENCE</scope>
    <source>
        <strain evidence="5">G3-2149</strain>
    </source>
</reference>
<evidence type="ECO:0000313" key="5">
    <source>
        <dbReference type="EMBL" id="MBU3854795.1"/>
    </source>
</evidence>
<dbReference type="Pfam" id="PF02563">
    <property type="entry name" value="Poly_export"/>
    <property type="match status" value="1"/>
</dbReference>
<protein>
    <submittedName>
        <fullName evidence="5">SLBB domain-containing protein</fullName>
    </submittedName>
</protein>
<dbReference type="InterPro" id="IPR049712">
    <property type="entry name" value="Poly_export"/>
</dbReference>
<feature type="domain" description="Soluble ligand binding" evidence="4">
    <location>
        <begin position="267"/>
        <end position="311"/>
    </location>
</feature>
<feature type="domain" description="Soluble ligand binding" evidence="4">
    <location>
        <begin position="432"/>
        <end position="486"/>
    </location>
</feature>
<gene>
    <name evidence="5" type="ORF">H9789_13470</name>
</gene>
<dbReference type="Gene3D" id="3.10.560.10">
    <property type="entry name" value="Outer membrane lipoprotein wza domain like"/>
    <property type="match status" value="6"/>
</dbReference>
<accession>A0A9E2P576</accession>
<evidence type="ECO:0000259" key="4">
    <source>
        <dbReference type="Pfam" id="PF10531"/>
    </source>
</evidence>
<keyword evidence="1 2" id="KW-0732">Signal</keyword>
<dbReference type="Proteomes" id="UP000823865">
    <property type="component" value="Unassembled WGS sequence"/>
</dbReference>
<feature type="chain" id="PRO_5038890031" evidence="2">
    <location>
        <begin position="22"/>
        <end position="836"/>
    </location>
</feature>
<feature type="signal peptide" evidence="2">
    <location>
        <begin position="1"/>
        <end position="21"/>
    </location>
</feature>
<dbReference type="InterPro" id="IPR019554">
    <property type="entry name" value="Soluble_ligand-bd"/>
</dbReference>
<dbReference type="GO" id="GO:0015159">
    <property type="term" value="F:polysaccharide transmembrane transporter activity"/>
    <property type="evidence" value="ECO:0007669"/>
    <property type="project" value="InterPro"/>
</dbReference>